<dbReference type="InterPro" id="IPR036691">
    <property type="entry name" value="Endo/exonu/phosph_ase_sf"/>
</dbReference>
<dbReference type="EMBL" id="CAKKLH010000201">
    <property type="protein sequence ID" value="CAH0105894.1"/>
    <property type="molecule type" value="Genomic_DNA"/>
</dbReference>
<feature type="domain" description="Endonuclease/exonuclease/phosphatase" evidence="1">
    <location>
        <begin position="71"/>
        <end position="186"/>
    </location>
</feature>
<reference evidence="2" key="1">
    <citation type="submission" date="2021-11" db="EMBL/GenBank/DDBJ databases">
        <authorList>
            <person name="Schell T."/>
        </authorList>
    </citation>
    <scope>NUCLEOTIDE SEQUENCE</scope>
    <source>
        <strain evidence="2">M5</strain>
    </source>
</reference>
<comment type="caution">
    <text evidence="2">The sequence shown here is derived from an EMBL/GenBank/DDBJ whole genome shotgun (WGS) entry which is preliminary data.</text>
</comment>
<dbReference type="InterPro" id="IPR005135">
    <property type="entry name" value="Endo/exonuclease/phosphatase"/>
</dbReference>
<proteinExistence type="predicted"/>
<dbReference type="Gene3D" id="3.60.10.10">
    <property type="entry name" value="Endonuclease/exonuclease/phosphatase"/>
    <property type="match status" value="1"/>
</dbReference>
<dbReference type="PANTHER" id="PTHR33273:SF2">
    <property type="entry name" value="ENDONUCLEASE_EXONUCLEASE_PHOSPHATASE DOMAIN-CONTAINING PROTEIN"/>
    <property type="match status" value="1"/>
</dbReference>
<name>A0A8J2WNS7_9CRUS</name>
<gene>
    <name evidence="2" type="ORF">DGAL_LOCUS8967</name>
</gene>
<dbReference type="Proteomes" id="UP000789390">
    <property type="component" value="Unassembled WGS sequence"/>
</dbReference>
<evidence type="ECO:0000313" key="2">
    <source>
        <dbReference type="EMBL" id="CAH0105894.1"/>
    </source>
</evidence>
<protein>
    <recommendedName>
        <fullName evidence="1">Endonuclease/exonuclease/phosphatase domain-containing protein</fullName>
    </recommendedName>
</protein>
<organism evidence="2 3">
    <name type="scientific">Daphnia galeata</name>
    <dbReference type="NCBI Taxonomy" id="27404"/>
    <lineage>
        <taxon>Eukaryota</taxon>
        <taxon>Metazoa</taxon>
        <taxon>Ecdysozoa</taxon>
        <taxon>Arthropoda</taxon>
        <taxon>Crustacea</taxon>
        <taxon>Branchiopoda</taxon>
        <taxon>Diplostraca</taxon>
        <taxon>Cladocera</taxon>
        <taxon>Anomopoda</taxon>
        <taxon>Daphniidae</taxon>
        <taxon>Daphnia</taxon>
    </lineage>
</organism>
<evidence type="ECO:0000259" key="1">
    <source>
        <dbReference type="Pfam" id="PF14529"/>
    </source>
</evidence>
<evidence type="ECO:0000313" key="3">
    <source>
        <dbReference type="Proteomes" id="UP000789390"/>
    </source>
</evidence>
<dbReference type="GO" id="GO:0003824">
    <property type="term" value="F:catalytic activity"/>
    <property type="evidence" value="ECO:0007669"/>
    <property type="project" value="InterPro"/>
</dbReference>
<dbReference type="OrthoDB" id="6780406at2759"/>
<accession>A0A8J2WNS7</accession>
<dbReference type="PANTHER" id="PTHR33273">
    <property type="entry name" value="DOMAIN-CONTAINING PROTEIN, PUTATIVE-RELATED"/>
    <property type="match status" value="1"/>
</dbReference>
<dbReference type="AlphaFoldDB" id="A0A8J2WNS7"/>
<sequence>MPRADKSYQTQPPYVRISNIPPGYQCFHNLNNDHAYGALIFARSSLKAHNRTELSSNNISTIQFKVNSSSITILSVYLRPTDKNPENSLHNLCSILKNDSKTSIFCIDSNAKNRIWGSTVSDAKGISLEAAISSNNLHLLNRELLECPITPIGTSFIDITLAGDNINNNFWAYLDLPSLSDHPYIAFNFSLSDSSTLNTRPRHQVPTIQRLNKELFRTTISKSIQAVKWNFTTRADIDASLAKLNGILCRDANICKKNLKNSSIATSKNALVE</sequence>
<keyword evidence="3" id="KW-1185">Reference proteome</keyword>
<dbReference type="Pfam" id="PF14529">
    <property type="entry name" value="Exo_endo_phos_2"/>
    <property type="match status" value="1"/>
</dbReference>
<dbReference type="SUPFAM" id="SSF56219">
    <property type="entry name" value="DNase I-like"/>
    <property type="match status" value="1"/>
</dbReference>